<sequence>MNGSITGRRVRAGVVALVLVTAGCGGAAPVEAGPTASVTPEDRFEALEDSYDARLGVYARDTGTDEEVTFRADERFGYASTFKALAAGAILAEYGVDGLDRRIRYTADDLVPHSPETGKHVDDGMTLEAICEAAVRLSDNTAANLMFDALGGPDGLQEVLVGLGDEVTEMDRYETALNDVGPGETRDTTSPRAFATDLAAFLLGDVLHAAERELLTEWMTGNATGAHLVSAGVPDGWRVADKSGAGGYGGRNDIAVVWPEDGAPIVMAIMSVRADPDAEPSDALIADATRIATDTLH</sequence>
<keyword evidence="3 5" id="KW-0378">Hydrolase</keyword>
<name>A0A562V3Q2_9ACTN</name>
<dbReference type="PANTHER" id="PTHR35333:SF3">
    <property type="entry name" value="BETA-LACTAMASE-TYPE TRANSPEPTIDASE FOLD CONTAINING PROTEIN"/>
    <property type="match status" value="1"/>
</dbReference>
<dbReference type="AlphaFoldDB" id="A0A562V3Q2"/>
<evidence type="ECO:0000256" key="1">
    <source>
        <dbReference type="ARBA" id="ARBA00009009"/>
    </source>
</evidence>
<feature type="domain" description="Beta-lactamase class A catalytic" evidence="7">
    <location>
        <begin position="56"/>
        <end position="270"/>
    </location>
</feature>
<dbReference type="PRINTS" id="PR00118">
    <property type="entry name" value="BLACTAMASEA"/>
</dbReference>
<evidence type="ECO:0000313" key="8">
    <source>
        <dbReference type="EMBL" id="TWJ12510.1"/>
    </source>
</evidence>
<keyword evidence="6" id="KW-0732">Signal</keyword>
<dbReference type="InterPro" id="IPR023650">
    <property type="entry name" value="Beta-lactam_class-A_AS"/>
</dbReference>
<reference evidence="8 9" key="1">
    <citation type="journal article" date="2013" name="Stand. Genomic Sci.">
        <title>Genomic Encyclopedia of Type Strains, Phase I: The one thousand microbial genomes (KMG-I) project.</title>
        <authorList>
            <person name="Kyrpides N.C."/>
            <person name="Woyke T."/>
            <person name="Eisen J.A."/>
            <person name="Garrity G."/>
            <person name="Lilburn T.G."/>
            <person name="Beck B.J."/>
            <person name="Whitman W.B."/>
            <person name="Hugenholtz P."/>
            <person name="Klenk H.P."/>
        </authorList>
    </citation>
    <scope>NUCLEOTIDE SEQUENCE [LARGE SCALE GENOMIC DNA]</scope>
    <source>
        <strain evidence="8 9">DSM 45044</strain>
    </source>
</reference>
<comment type="caution">
    <text evidence="8">The sequence shown here is derived from an EMBL/GenBank/DDBJ whole genome shotgun (WGS) entry which is preliminary data.</text>
</comment>
<comment type="catalytic activity">
    <reaction evidence="5">
        <text>a beta-lactam + H2O = a substituted beta-amino acid</text>
        <dbReference type="Rhea" id="RHEA:20401"/>
        <dbReference type="ChEBI" id="CHEBI:15377"/>
        <dbReference type="ChEBI" id="CHEBI:35627"/>
        <dbReference type="ChEBI" id="CHEBI:140347"/>
        <dbReference type="EC" id="3.5.2.6"/>
    </reaction>
</comment>
<dbReference type="Gene3D" id="3.40.710.10">
    <property type="entry name" value="DD-peptidase/beta-lactamase superfamily"/>
    <property type="match status" value="1"/>
</dbReference>
<dbReference type="InterPro" id="IPR045155">
    <property type="entry name" value="Beta-lactam_cat"/>
</dbReference>
<comment type="similarity">
    <text evidence="1 5">Belongs to the class-A beta-lactamase family.</text>
</comment>
<dbReference type="EC" id="3.5.2.6" evidence="2 5"/>
<evidence type="ECO:0000259" key="7">
    <source>
        <dbReference type="Pfam" id="PF13354"/>
    </source>
</evidence>
<dbReference type="NCBIfam" id="NF033103">
    <property type="entry name" value="bla_class_A"/>
    <property type="match status" value="1"/>
</dbReference>
<feature type="signal peptide" evidence="6">
    <location>
        <begin position="1"/>
        <end position="27"/>
    </location>
</feature>
<dbReference type="PANTHER" id="PTHR35333">
    <property type="entry name" value="BETA-LACTAMASE"/>
    <property type="match status" value="1"/>
</dbReference>
<dbReference type="InterPro" id="IPR000871">
    <property type="entry name" value="Beta-lactam_class-A"/>
</dbReference>
<dbReference type="GO" id="GO:0030655">
    <property type="term" value="P:beta-lactam antibiotic catabolic process"/>
    <property type="evidence" value="ECO:0007669"/>
    <property type="project" value="InterPro"/>
</dbReference>
<evidence type="ECO:0000313" key="9">
    <source>
        <dbReference type="Proteomes" id="UP000321617"/>
    </source>
</evidence>
<evidence type="ECO:0000256" key="4">
    <source>
        <dbReference type="ARBA" id="ARBA00023251"/>
    </source>
</evidence>
<dbReference type="RefSeq" id="WP_147139696.1">
    <property type="nucleotide sequence ID" value="NZ_BAABIJ010000002.1"/>
</dbReference>
<dbReference type="Proteomes" id="UP000321617">
    <property type="component" value="Unassembled WGS sequence"/>
</dbReference>
<evidence type="ECO:0000256" key="5">
    <source>
        <dbReference type="RuleBase" id="RU361140"/>
    </source>
</evidence>
<gene>
    <name evidence="8" type="ORF">LX16_3269</name>
</gene>
<dbReference type="GO" id="GO:0046677">
    <property type="term" value="P:response to antibiotic"/>
    <property type="evidence" value="ECO:0007669"/>
    <property type="project" value="UniProtKB-UniRule"/>
</dbReference>
<dbReference type="SUPFAM" id="SSF56601">
    <property type="entry name" value="beta-lactamase/transpeptidase-like"/>
    <property type="match status" value="1"/>
</dbReference>
<dbReference type="OrthoDB" id="9784149at2"/>
<evidence type="ECO:0000256" key="2">
    <source>
        <dbReference type="ARBA" id="ARBA00012865"/>
    </source>
</evidence>
<keyword evidence="9" id="KW-1185">Reference proteome</keyword>
<dbReference type="Pfam" id="PF13354">
    <property type="entry name" value="Beta-lactamase2"/>
    <property type="match status" value="1"/>
</dbReference>
<proteinExistence type="inferred from homology"/>
<evidence type="ECO:0000256" key="3">
    <source>
        <dbReference type="ARBA" id="ARBA00022801"/>
    </source>
</evidence>
<dbReference type="EMBL" id="VLLL01000006">
    <property type="protein sequence ID" value="TWJ12510.1"/>
    <property type="molecule type" value="Genomic_DNA"/>
</dbReference>
<dbReference type="InterPro" id="IPR012338">
    <property type="entry name" value="Beta-lactam/transpept-like"/>
</dbReference>
<keyword evidence="4 5" id="KW-0046">Antibiotic resistance</keyword>
<dbReference type="PROSITE" id="PS00146">
    <property type="entry name" value="BETA_LACTAMASE_A"/>
    <property type="match status" value="1"/>
</dbReference>
<accession>A0A562V3Q2</accession>
<evidence type="ECO:0000256" key="6">
    <source>
        <dbReference type="SAM" id="SignalP"/>
    </source>
</evidence>
<dbReference type="GO" id="GO:0008800">
    <property type="term" value="F:beta-lactamase activity"/>
    <property type="evidence" value="ECO:0007669"/>
    <property type="project" value="UniProtKB-UniRule"/>
</dbReference>
<feature type="chain" id="PRO_5021954603" description="Beta-lactamase" evidence="6">
    <location>
        <begin position="28"/>
        <end position="297"/>
    </location>
</feature>
<organism evidence="8 9">
    <name type="scientific">Stackebrandtia albiflava</name>
    <dbReference type="NCBI Taxonomy" id="406432"/>
    <lineage>
        <taxon>Bacteria</taxon>
        <taxon>Bacillati</taxon>
        <taxon>Actinomycetota</taxon>
        <taxon>Actinomycetes</taxon>
        <taxon>Glycomycetales</taxon>
        <taxon>Glycomycetaceae</taxon>
        <taxon>Stackebrandtia</taxon>
    </lineage>
</organism>
<protein>
    <recommendedName>
        <fullName evidence="2 5">Beta-lactamase</fullName>
        <ecNumber evidence="2 5">3.5.2.6</ecNumber>
    </recommendedName>
</protein>